<keyword evidence="2" id="KW-1185">Reference proteome</keyword>
<dbReference type="Proteomes" id="UP000009072">
    <property type="component" value="Chromosome"/>
</dbReference>
<organism evidence="1 2">
    <name type="scientific">Mycoplasma mobile (strain ATCC 43663 / 163K / NCTC 11711)</name>
    <name type="common">Mesomycoplasma mobile</name>
    <dbReference type="NCBI Taxonomy" id="267748"/>
    <lineage>
        <taxon>Bacteria</taxon>
        <taxon>Bacillati</taxon>
        <taxon>Mycoplasmatota</taxon>
        <taxon>Mycoplasmoidales</taxon>
        <taxon>Metamycoplasmataceae</taxon>
        <taxon>Mesomycoplasma</taxon>
    </lineage>
</organism>
<reference evidence="1 2" key="1">
    <citation type="journal article" date="2004" name="Genome Res.">
        <title>The complete genome and proteome of Mycoplasma mobile.</title>
        <authorList>
            <person name="Jaffe J.D."/>
            <person name="Stange-Thomann N."/>
            <person name="Smith C."/>
            <person name="DeCaprio D."/>
            <person name="Fisher S."/>
            <person name="Butler J."/>
            <person name="Calvo S."/>
            <person name="Elkins T."/>
            <person name="FitzGerald M.G."/>
            <person name="Hafez N."/>
            <person name="Kodira C.D."/>
            <person name="Major J."/>
            <person name="Wang S."/>
            <person name="Wilkinson J."/>
            <person name="Nicol R."/>
            <person name="Nusbaum C."/>
            <person name="Birren B."/>
            <person name="Berg H.C."/>
            <person name="Church G.M."/>
        </authorList>
    </citation>
    <scope>NUCLEOTIDE SEQUENCE [LARGE SCALE GENOMIC DNA]</scope>
    <source>
        <strain evidence="2">ATCC 43663 / 163K / NCTC 11711</strain>
    </source>
</reference>
<dbReference type="RefSeq" id="WP_011265125.1">
    <property type="nucleotide sequence ID" value="NC_006908.1"/>
</dbReference>
<dbReference type="AlphaFoldDB" id="Q6KH40"/>
<dbReference type="HOGENOM" id="CLU_1584675_0_0_14"/>
<evidence type="ECO:0000313" key="2">
    <source>
        <dbReference type="Proteomes" id="UP000009072"/>
    </source>
</evidence>
<protein>
    <submittedName>
        <fullName evidence="1">Expressed protein</fullName>
    </submittedName>
</protein>
<proteinExistence type="predicted"/>
<evidence type="ECO:0000313" key="1">
    <source>
        <dbReference type="EMBL" id="AAT28091.1"/>
    </source>
</evidence>
<dbReference type="EMBL" id="AE017308">
    <property type="protein sequence ID" value="AAT28091.1"/>
    <property type="molecule type" value="Genomic_DNA"/>
</dbReference>
<sequence>MEKTGKLKNNNDINNVELNPIKTAGKPGNALALKNNTNQSINYWYSDNGINKWYLHTIPASSSTWDWQWSNFWTGYAMVIEIPLNDKESKYIVPVFVEYKNEVQLLSEFPLTNIYSQIGAKGQCPSFKNEKWYWEYMYLYPGKIDSFAVFHTNLNLEKDGTFSWNS</sequence>
<name>Q6KH40_MYCM1</name>
<gene>
    <name evidence="1" type="ordered locus">MMOB6050</name>
</gene>
<dbReference type="KEGG" id="mmo:MMOB6050"/>
<accession>Q6KH40</accession>